<keyword evidence="8" id="KW-0448">Lipopolysaccharide biosynthesis</keyword>
<evidence type="ECO:0000256" key="5">
    <source>
        <dbReference type="ARBA" id="ARBA00022519"/>
    </source>
</evidence>
<evidence type="ECO:0000256" key="12">
    <source>
        <dbReference type="ARBA" id="ARBA00038032"/>
    </source>
</evidence>
<evidence type="ECO:0000256" key="3">
    <source>
        <dbReference type="ARBA" id="ARBA00022475"/>
    </source>
</evidence>
<dbReference type="PANTHER" id="PTHR30561">
    <property type="entry name" value="SMR FAMILY PROTON-DEPENDENT DRUG EFFLUX TRANSPORTER SUGE"/>
    <property type="match status" value="1"/>
</dbReference>
<keyword evidence="14" id="KW-0732">Signal</keyword>
<feature type="signal peptide" evidence="14">
    <location>
        <begin position="1"/>
        <end position="21"/>
    </location>
</feature>
<dbReference type="InterPro" id="IPR037185">
    <property type="entry name" value="EmrE-like"/>
</dbReference>
<dbReference type="Proteomes" id="UP000177515">
    <property type="component" value="Chromosome 1"/>
</dbReference>
<protein>
    <recommendedName>
        <fullName evidence="15">EamA domain-containing protein</fullName>
    </recommendedName>
</protein>
<keyword evidence="11 13" id="KW-0472">Membrane</keyword>
<keyword evidence="4" id="KW-0444">Lipid biosynthesis</keyword>
<keyword evidence="7 13" id="KW-0812">Transmembrane</keyword>
<evidence type="ECO:0000256" key="2">
    <source>
        <dbReference type="ARBA" id="ARBA00022448"/>
    </source>
</evidence>
<keyword evidence="17" id="KW-1185">Reference proteome</keyword>
<feature type="transmembrane region" description="Helical" evidence="13">
    <location>
        <begin position="114"/>
        <end position="134"/>
    </location>
</feature>
<feature type="transmembrane region" description="Helical" evidence="13">
    <location>
        <begin position="236"/>
        <end position="258"/>
    </location>
</feature>
<keyword evidence="6" id="KW-0441">Lipid A biosynthesis</keyword>
<evidence type="ECO:0000256" key="13">
    <source>
        <dbReference type="SAM" id="Phobius"/>
    </source>
</evidence>
<proteinExistence type="inferred from homology"/>
<keyword evidence="2" id="KW-0813">Transport</keyword>
<feature type="transmembrane region" description="Helical" evidence="13">
    <location>
        <begin position="208"/>
        <end position="230"/>
    </location>
</feature>
<feature type="transmembrane region" description="Helical" evidence="13">
    <location>
        <begin position="59"/>
        <end position="80"/>
    </location>
</feature>
<evidence type="ECO:0000259" key="15">
    <source>
        <dbReference type="Pfam" id="PF00892"/>
    </source>
</evidence>
<feature type="transmembrane region" description="Helical" evidence="13">
    <location>
        <begin position="176"/>
        <end position="196"/>
    </location>
</feature>
<evidence type="ECO:0000256" key="8">
    <source>
        <dbReference type="ARBA" id="ARBA00022985"/>
    </source>
</evidence>
<keyword evidence="5" id="KW-0997">Cell inner membrane</keyword>
<feature type="domain" description="EamA" evidence="15">
    <location>
        <begin position="149"/>
        <end position="280"/>
    </location>
</feature>
<evidence type="ECO:0000313" key="17">
    <source>
        <dbReference type="Proteomes" id="UP000177515"/>
    </source>
</evidence>
<dbReference type="SUPFAM" id="SSF103481">
    <property type="entry name" value="Multidrug resistance efflux transporter EmrE"/>
    <property type="match status" value="2"/>
</dbReference>
<evidence type="ECO:0000256" key="11">
    <source>
        <dbReference type="ARBA" id="ARBA00023136"/>
    </source>
</evidence>
<feature type="transmembrane region" description="Helical" evidence="13">
    <location>
        <begin position="146"/>
        <end position="164"/>
    </location>
</feature>
<dbReference type="Pfam" id="PF00892">
    <property type="entry name" value="EamA"/>
    <property type="match status" value="1"/>
</dbReference>
<name>A0ABM6F871_9BURK</name>
<dbReference type="PANTHER" id="PTHR30561:SF1">
    <property type="entry name" value="MULTIDRUG TRANSPORTER EMRE"/>
    <property type="match status" value="1"/>
</dbReference>
<evidence type="ECO:0000256" key="4">
    <source>
        <dbReference type="ARBA" id="ARBA00022516"/>
    </source>
</evidence>
<comment type="subcellular location">
    <subcellularLocation>
        <location evidence="1">Cell membrane</location>
        <topology evidence="1">Multi-pass membrane protein</topology>
    </subcellularLocation>
</comment>
<evidence type="ECO:0000256" key="7">
    <source>
        <dbReference type="ARBA" id="ARBA00022692"/>
    </source>
</evidence>
<evidence type="ECO:0000256" key="14">
    <source>
        <dbReference type="SAM" id="SignalP"/>
    </source>
</evidence>
<dbReference type="EMBL" id="CP017754">
    <property type="protein sequence ID" value="AOZ07719.1"/>
    <property type="molecule type" value="Genomic_DNA"/>
</dbReference>
<comment type="similarity">
    <text evidence="12">Belongs to the drug/metabolite transporter (DMT) superfamily. Small multidrug resistance (SMR) (TC 2.A.7.1) family.</text>
</comment>
<keyword evidence="10" id="KW-0443">Lipid metabolism</keyword>
<reference evidence="16 17" key="1">
    <citation type="submission" date="2016-10" db="EMBL/GenBank/DDBJ databases">
        <title>Complete genome sequences of three Cupriavidus strains isolated from various Malaysian environments.</title>
        <authorList>
            <person name="Abdullah A.A.-A."/>
            <person name="Shafie N.A.H."/>
            <person name="Lau N.S."/>
        </authorList>
    </citation>
    <scope>NUCLEOTIDE SEQUENCE [LARGE SCALE GENOMIC DNA]</scope>
    <source>
        <strain evidence="16 17">USMAA1020</strain>
    </source>
</reference>
<evidence type="ECO:0000256" key="10">
    <source>
        <dbReference type="ARBA" id="ARBA00023098"/>
    </source>
</evidence>
<dbReference type="RefSeq" id="WP_071070525.1">
    <property type="nucleotide sequence ID" value="NZ_CP017754.1"/>
</dbReference>
<keyword evidence="3" id="KW-1003">Cell membrane</keyword>
<sequence length="283" mass="29036">MSTPIVLLVLCAALLHAGWNAAVKASADKALDIVLVTGGAALLSAFALPWLPAPQPQSWPHLAASAGIHVVYFALVGAAYRHGDMSYAYPLMRGLPPLLVALASGALIGEHLPAGAWGGVLLICGGILSLMLVSRRSAAASPKARAATAFALANAVVIAGYTFVDGTGVRLAGSAAAYTGWVFVLCALPLLGWALLRRPADLGRHLRQRWCVGLLGGACTAGGYAMVLLAMAHAPVAMVAALRETAIVFGMGLSALVLKERFGRSRHAAALAILLGAVVLRLA</sequence>
<dbReference type="Gene3D" id="1.10.3730.20">
    <property type="match status" value="2"/>
</dbReference>
<evidence type="ECO:0000256" key="1">
    <source>
        <dbReference type="ARBA" id="ARBA00004651"/>
    </source>
</evidence>
<accession>A0ABM6F871</accession>
<feature type="chain" id="PRO_5045704052" description="EamA domain-containing protein" evidence="14">
    <location>
        <begin position="22"/>
        <end position="283"/>
    </location>
</feature>
<organism evidence="16 17">
    <name type="scientific">Cupriavidus malaysiensis</name>
    <dbReference type="NCBI Taxonomy" id="367825"/>
    <lineage>
        <taxon>Bacteria</taxon>
        <taxon>Pseudomonadati</taxon>
        <taxon>Pseudomonadota</taxon>
        <taxon>Betaproteobacteria</taxon>
        <taxon>Burkholderiales</taxon>
        <taxon>Burkholderiaceae</taxon>
        <taxon>Cupriavidus</taxon>
    </lineage>
</organism>
<evidence type="ECO:0000313" key="16">
    <source>
        <dbReference type="EMBL" id="AOZ07719.1"/>
    </source>
</evidence>
<dbReference type="InterPro" id="IPR000390">
    <property type="entry name" value="Small_drug/metabolite_transptr"/>
</dbReference>
<dbReference type="InterPro" id="IPR000620">
    <property type="entry name" value="EamA_dom"/>
</dbReference>
<keyword evidence="9 13" id="KW-1133">Transmembrane helix</keyword>
<evidence type="ECO:0000256" key="9">
    <source>
        <dbReference type="ARBA" id="ARBA00022989"/>
    </source>
</evidence>
<gene>
    <name evidence="16" type="ORF">BKK80_19210</name>
</gene>
<feature type="transmembrane region" description="Helical" evidence="13">
    <location>
        <begin position="87"/>
        <end position="108"/>
    </location>
</feature>
<evidence type="ECO:0000256" key="6">
    <source>
        <dbReference type="ARBA" id="ARBA00022556"/>
    </source>
</evidence>